<evidence type="ECO:0000313" key="3">
    <source>
        <dbReference type="Proteomes" id="UP000451471"/>
    </source>
</evidence>
<name>A0A6B0GE90_9EURY</name>
<dbReference type="RefSeq" id="WP_158202991.1">
    <property type="nucleotide sequence ID" value="NZ_WSZK01000006.1"/>
</dbReference>
<keyword evidence="1" id="KW-1133">Transmembrane helix</keyword>
<dbReference type="EMBL" id="WSZK01000006">
    <property type="protein sequence ID" value="MWG33256.1"/>
    <property type="molecule type" value="Genomic_DNA"/>
</dbReference>
<proteinExistence type="predicted"/>
<organism evidence="2 3">
    <name type="scientific">Halomarina oriensis</name>
    <dbReference type="NCBI Taxonomy" id="671145"/>
    <lineage>
        <taxon>Archaea</taxon>
        <taxon>Methanobacteriati</taxon>
        <taxon>Methanobacteriota</taxon>
        <taxon>Stenosarchaea group</taxon>
        <taxon>Halobacteria</taxon>
        <taxon>Halobacteriales</taxon>
        <taxon>Natronomonadaceae</taxon>
        <taxon>Halomarina</taxon>
    </lineage>
</organism>
<dbReference type="OrthoDB" id="382245at2157"/>
<dbReference type="AlphaFoldDB" id="A0A6B0GE90"/>
<protein>
    <submittedName>
        <fullName evidence="2">Uncharacterized protein</fullName>
    </submittedName>
</protein>
<reference evidence="2 3" key="1">
    <citation type="submission" date="2019-12" db="EMBL/GenBank/DDBJ databases">
        <title>Halocatena pleomorpha gen. nov. sp. nov., an extremely halophilic archaeon of family Halobacteriaceae isolated from saltpan soil.</title>
        <authorList>
            <person name="Pal Y."/>
            <person name="Verma A."/>
            <person name="Krishnamurthi S."/>
            <person name="Kumar P."/>
        </authorList>
    </citation>
    <scope>NUCLEOTIDE SEQUENCE [LARGE SCALE GENOMIC DNA]</scope>
    <source>
        <strain evidence="2 3">JCM 16495</strain>
    </source>
</reference>
<evidence type="ECO:0000313" key="2">
    <source>
        <dbReference type="EMBL" id="MWG33256.1"/>
    </source>
</evidence>
<gene>
    <name evidence="2" type="ORF">GQS65_01910</name>
</gene>
<keyword evidence="3" id="KW-1185">Reference proteome</keyword>
<keyword evidence="1" id="KW-0812">Transmembrane</keyword>
<accession>A0A6B0GE90</accession>
<feature type="transmembrane region" description="Helical" evidence="1">
    <location>
        <begin position="38"/>
        <end position="56"/>
    </location>
</feature>
<dbReference type="Proteomes" id="UP000451471">
    <property type="component" value="Unassembled WGS sequence"/>
</dbReference>
<keyword evidence="1" id="KW-0472">Membrane</keyword>
<sequence length="114" mass="11163">MSLNSLLGLGAVYGLGGGGLTAALLSPVPAVLDRSPPATAFVVGMGALMLGPLLVATSDTGLDTATAGGVAGFRDTTDPSKYQPETIPMSGRVELACDLVGLGVCCLAAVGPFV</sequence>
<evidence type="ECO:0000256" key="1">
    <source>
        <dbReference type="SAM" id="Phobius"/>
    </source>
</evidence>
<comment type="caution">
    <text evidence="2">The sequence shown here is derived from an EMBL/GenBank/DDBJ whole genome shotgun (WGS) entry which is preliminary data.</text>
</comment>